<feature type="chain" id="PRO_5029465402" description="WG repeat-containing protein" evidence="1">
    <location>
        <begin position="21"/>
        <end position="151"/>
    </location>
</feature>
<gene>
    <name evidence="2" type="ORF">GO755_28125</name>
</gene>
<protein>
    <recommendedName>
        <fullName evidence="4">WG repeat-containing protein</fullName>
    </recommendedName>
</protein>
<comment type="caution">
    <text evidence="2">The sequence shown here is derived from an EMBL/GenBank/DDBJ whole genome shotgun (WGS) entry which is preliminary data.</text>
</comment>
<feature type="signal peptide" evidence="1">
    <location>
        <begin position="1"/>
        <end position="20"/>
    </location>
</feature>
<sequence>MKKLTYFLILLSLSISPLFAQQAQDYKGHYINAKGDVYFQDEKVGLVTKQGIIQDAKGKKVAFLNSDGTLSDAQGKKLGKVAKNGEAYYNANGELIFTVKDRKGETCDILDAKGNKIGSVDDGLKGSACALHCLSNGLDVRTHQKPVAKKK</sequence>
<evidence type="ECO:0008006" key="4">
    <source>
        <dbReference type="Google" id="ProtNLM"/>
    </source>
</evidence>
<accession>A0A7K1SK20</accession>
<proteinExistence type="predicted"/>
<dbReference type="AlphaFoldDB" id="A0A7K1SK20"/>
<keyword evidence="1" id="KW-0732">Signal</keyword>
<evidence type="ECO:0000256" key="1">
    <source>
        <dbReference type="SAM" id="SignalP"/>
    </source>
</evidence>
<name>A0A7K1SK20_9BACT</name>
<evidence type="ECO:0000313" key="3">
    <source>
        <dbReference type="Proteomes" id="UP000436006"/>
    </source>
</evidence>
<dbReference type="RefSeq" id="WP_157588646.1">
    <property type="nucleotide sequence ID" value="NZ_WPIN01000013.1"/>
</dbReference>
<organism evidence="2 3">
    <name type="scientific">Spirosoma arboris</name>
    <dbReference type="NCBI Taxonomy" id="2682092"/>
    <lineage>
        <taxon>Bacteria</taxon>
        <taxon>Pseudomonadati</taxon>
        <taxon>Bacteroidota</taxon>
        <taxon>Cytophagia</taxon>
        <taxon>Cytophagales</taxon>
        <taxon>Cytophagaceae</taxon>
        <taxon>Spirosoma</taxon>
    </lineage>
</organism>
<evidence type="ECO:0000313" key="2">
    <source>
        <dbReference type="EMBL" id="MVM33936.1"/>
    </source>
</evidence>
<dbReference type="EMBL" id="WPIN01000013">
    <property type="protein sequence ID" value="MVM33936.1"/>
    <property type="molecule type" value="Genomic_DNA"/>
</dbReference>
<keyword evidence="3" id="KW-1185">Reference proteome</keyword>
<reference evidence="2 3" key="1">
    <citation type="submission" date="2019-12" db="EMBL/GenBank/DDBJ databases">
        <title>Spirosoma sp. HMF4905 genome sequencing and assembly.</title>
        <authorList>
            <person name="Kang H."/>
            <person name="Cha I."/>
            <person name="Kim H."/>
            <person name="Joh K."/>
        </authorList>
    </citation>
    <scope>NUCLEOTIDE SEQUENCE [LARGE SCALE GENOMIC DNA]</scope>
    <source>
        <strain evidence="2 3">HMF4905</strain>
    </source>
</reference>
<dbReference type="Proteomes" id="UP000436006">
    <property type="component" value="Unassembled WGS sequence"/>
</dbReference>